<dbReference type="Proteomes" id="UP001281761">
    <property type="component" value="Unassembled WGS sequence"/>
</dbReference>
<dbReference type="SUPFAM" id="SSF52540">
    <property type="entry name" value="P-loop containing nucleoside triphosphate hydrolases"/>
    <property type="match status" value="1"/>
</dbReference>
<dbReference type="Gene3D" id="3.40.50.300">
    <property type="entry name" value="P-loop containing nucleotide triphosphate hydrolases"/>
    <property type="match status" value="1"/>
</dbReference>
<dbReference type="InterPro" id="IPR005225">
    <property type="entry name" value="Small_GTP-bd"/>
</dbReference>
<organism evidence="2 3">
    <name type="scientific">Blattamonas nauphoetae</name>
    <dbReference type="NCBI Taxonomy" id="2049346"/>
    <lineage>
        <taxon>Eukaryota</taxon>
        <taxon>Metamonada</taxon>
        <taxon>Preaxostyla</taxon>
        <taxon>Oxymonadida</taxon>
        <taxon>Blattamonas</taxon>
    </lineage>
</organism>
<evidence type="ECO:0000313" key="2">
    <source>
        <dbReference type="EMBL" id="KAK2963336.1"/>
    </source>
</evidence>
<keyword evidence="3" id="KW-1185">Reference proteome</keyword>
<evidence type="ECO:0000256" key="1">
    <source>
        <dbReference type="ARBA" id="ARBA00022741"/>
    </source>
</evidence>
<dbReference type="PROSITE" id="PS51421">
    <property type="entry name" value="RAS"/>
    <property type="match status" value="1"/>
</dbReference>
<dbReference type="EMBL" id="JARBJD010000007">
    <property type="protein sequence ID" value="KAK2963336.1"/>
    <property type="molecule type" value="Genomic_DNA"/>
</dbReference>
<dbReference type="SMART" id="SM00173">
    <property type="entry name" value="RAS"/>
    <property type="match status" value="1"/>
</dbReference>
<evidence type="ECO:0000313" key="3">
    <source>
        <dbReference type="Proteomes" id="UP001281761"/>
    </source>
</evidence>
<protein>
    <submittedName>
        <fullName evidence="2">GTP-binding protein yptV2</fullName>
    </submittedName>
</protein>
<reference evidence="2 3" key="1">
    <citation type="journal article" date="2022" name="bioRxiv">
        <title>Genomics of Preaxostyla Flagellates Illuminates Evolutionary Transitions and the Path Towards Mitochondrial Loss.</title>
        <authorList>
            <person name="Novak L.V.F."/>
            <person name="Treitli S.C."/>
            <person name="Pyrih J."/>
            <person name="Halakuc P."/>
            <person name="Pipaliya S.V."/>
            <person name="Vacek V."/>
            <person name="Brzon O."/>
            <person name="Soukal P."/>
            <person name="Eme L."/>
            <person name="Dacks J.B."/>
            <person name="Karnkowska A."/>
            <person name="Elias M."/>
            <person name="Hampl V."/>
        </authorList>
    </citation>
    <scope>NUCLEOTIDE SEQUENCE [LARGE SCALE GENOMIC DNA]</scope>
    <source>
        <strain evidence="2">NAU3</strain>
        <tissue evidence="2">Gut</tissue>
    </source>
</reference>
<dbReference type="NCBIfam" id="TIGR00231">
    <property type="entry name" value="small_GTP"/>
    <property type="match status" value="1"/>
</dbReference>
<dbReference type="PANTHER" id="PTHR47978">
    <property type="match status" value="1"/>
</dbReference>
<comment type="caution">
    <text evidence="2">The sequence shown here is derived from an EMBL/GenBank/DDBJ whole genome shotgun (WGS) entry which is preliminary data.</text>
</comment>
<dbReference type="SMART" id="SM00174">
    <property type="entry name" value="RHO"/>
    <property type="match status" value="1"/>
</dbReference>
<dbReference type="SMART" id="SM00175">
    <property type="entry name" value="RAB"/>
    <property type="match status" value="1"/>
</dbReference>
<accession>A0ABQ9YI53</accession>
<keyword evidence="1" id="KW-0547">Nucleotide-binding</keyword>
<dbReference type="InterPro" id="IPR027417">
    <property type="entry name" value="P-loop_NTPase"/>
</dbReference>
<name>A0ABQ9YI53_9EUKA</name>
<dbReference type="PRINTS" id="PR00449">
    <property type="entry name" value="RASTRNSFRMNG"/>
</dbReference>
<dbReference type="InterPro" id="IPR001806">
    <property type="entry name" value="Small_GTPase"/>
</dbReference>
<proteinExistence type="predicted"/>
<sequence>MKPDDGLIRGVDQTITNIMSTSSRPSQRFRIKIISLGDKGVGKSCLIKRFCEKKFVSKYIATIGIDYGMKPISVGGTDVRVNLFDFSGADHYFEIRNEFYKDTQGVLLTYDVTTKSSFQNLQKWLDEGAQFGLGSPIMIVVANKTDLGKRAVSEKEGKAWAQSKGLRYYETSCSSGSGVDEAFMFLITEVATKYKPS</sequence>
<dbReference type="Pfam" id="PF00071">
    <property type="entry name" value="Ras"/>
    <property type="match status" value="1"/>
</dbReference>
<dbReference type="PROSITE" id="PS51419">
    <property type="entry name" value="RAB"/>
    <property type="match status" value="1"/>
</dbReference>
<gene>
    <name evidence="2" type="ORF">BLNAU_1870</name>
</gene>